<evidence type="ECO:0000313" key="1">
    <source>
        <dbReference type="EMBL" id="KAJ9078773.1"/>
    </source>
</evidence>
<keyword evidence="2" id="KW-1185">Reference proteome</keyword>
<organism evidence="1 2">
    <name type="scientific">Entomophthora muscae</name>
    <dbReference type="NCBI Taxonomy" id="34485"/>
    <lineage>
        <taxon>Eukaryota</taxon>
        <taxon>Fungi</taxon>
        <taxon>Fungi incertae sedis</taxon>
        <taxon>Zoopagomycota</taxon>
        <taxon>Entomophthoromycotina</taxon>
        <taxon>Entomophthoromycetes</taxon>
        <taxon>Entomophthorales</taxon>
        <taxon>Entomophthoraceae</taxon>
        <taxon>Entomophthora</taxon>
    </lineage>
</organism>
<name>A0ACC2TVJ1_9FUNG</name>
<protein>
    <submittedName>
        <fullName evidence="1">WD repeat-containing protein slp1</fullName>
    </submittedName>
</protein>
<dbReference type="EMBL" id="QTSX02002137">
    <property type="protein sequence ID" value="KAJ9078773.1"/>
    <property type="molecule type" value="Genomic_DNA"/>
</dbReference>
<proteinExistence type="predicted"/>
<comment type="caution">
    <text evidence="1">The sequence shown here is derived from an EMBL/GenBank/DDBJ whole genome shotgun (WGS) entry which is preliminary data.</text>
</comment>
<accession>A0ACC2TVJ1</accession>
<dbReference type="Proteomes" id="UP001165960">
    <property type="component" value="Unassembled WGS sequence"/>
</dbReference>
<sequence>MSTEASSLDFNSSSPSKCGSDEVETTNTLQGSSVRALNSATTPDFKILNMILKPPEPIKKMTTLASFIKPADSYPNRHIRMEPETVLSAVGFQNDFYSNMLAWSSTNYLALGVFNSELLRSLVYVWDANMGVIHSLVKGGFESRARSLAWSLDGLYLSVGLENGTCQIWDVETFEILRTLKFPSSSPIPALSWAPELFVTGNSDGNIYKHDLREKNHIVGEFESHANGICNLQWRFEGDYLASGGNDDTFKVFDYRVNKPCFKKTIHLSAVKALAWCPWNSHLATGGGKVDKKIHIWNVKDGSRVSSGNAYASVLSLLWAPFHKELVSTHGSPKNSFTIWEVPETSGLLHDPKQGSSTSRVPSDLKEVINVPAHDSRVLESAISPDGLTYCTVASDGCLKFWSPFSGAPSRPAAPLSSSNPPPPSDPRKPFSVLNVSNVKAD</sequence>
<reference evidence="1" key="1">
    <citation type="submission" date="2022-04" db="EMBL/GenBank/DDBJ databases">
        <title>Genome of the entomopathogenic fungus Entomophthora muscae.</title>
        <authorList>
            <person name="Elya C."/>
            <person name="Lovett B.R."/>
            <person name="Lee E."/>
            <person name="Macias A.M."/>
            <person name="Hajek A.E."/>
            <person name="De Bivort B.L."/>
            <person name="Kasson M.T."/>
            <person name="De Fine Licht H.H."/>
            <person name="Stajich J.E."/>
        </authorList>
    </citation>
    <scope>NUCLEOTIDE SEQUENCE</scope>
    <source>
        <strain evidence="1">Berkeley</strain>
    </source>
</reference>
<evidence type="ECO:0000313" key="2">
    <source>
        <dbReference type="Proteomes" id="UP001165960"/>
    </source>
</evidence>
<gene>
    <name evidence="1" type="primary">slp1_1</name>
    <name evidence="1" type="ORF">DSO57_1003237</name>
</gene>